<keyword evidence="2" id="KW-1185">Reference proteome</keyword>
<dbReference type="Proteomes" id="UP001345963">
    <property type="component" value="Unassembled WGS sequence"/>
</dbReference>
<comment type="caution">
    <text evidence="1">The sequence shown here is derived from an EMBL/GenBank/DDBJ whole genome shotgun (WGS) entry which is preliminary data.</text>
</comment>
<dbReference type="EMBL" id="JAHUTI010079186">
    <property type="protein sequence ID" value="MED6257435.1"/>
    <property type="molecule type" value="Genomic_DNA"/>
</dbReference>
<name>A0ABU7C563_9TELE</name>
<proteinExistence type="predicted"/>
<reference evidence="1 2" key="1">
    <citation type="submission" date="2021-07" db="EMBL/GenBank/DDBJ databases">
        <authorList>
            <person name="Palmer J.M."/>
        </authorList>
    </citation>
    <scope>NUCLEOTIDE SEQUENCE [LARGE SCALE GENOMIC DNA]</scope>
    <source>
        <strain evidence="1 2">AT_MEX2019</strain>
        <tissue evidence="1">Muscle</tissue>
    </source>
</reference>
<evidence type="ECO:0000313" key="1">
    <source>
        <dbReference type="EMBL" id="MED6257435.1"/>
    </source>
</evidence>
<sequence>MVFLVLVYLQFRCINLSRMWSDINFLHIYGIMLTCGVLLCRGTCSRHLETTASFLGYIEELLQCNPDNGVVPLSEGALDRSRCKNIQYSKTFFHLRYDMASVCDWLQKFKNANAG</sequence>
<accession>A0ABU7C563</accession>
<evidence type="ECO:0000313" key="2">
    <source>
        <dbReference type="Proteomes" id="UP001345963"/>
    </source>
</evidence>
<protein>
    <submittedName>
        <fullName evidence="1">Uncharacterized protein</fullName>
    </submittedName>
</protein>
<gene>
    <name evidence="1" type="ORF">ATANTOWER_023028</name>
</gene>
<organism evidence="1 2">
    <name type="scientific">Ataeniobius toweri</name>
    <dbReference type="NCBI Taxonomy" id="208326"/>
    <lineage>
        <taxon>Eukaryota</taxon>
        <taxon>Metazoa</taxon>
        <taxon>Chordata</taxon>
        <taxon>Craniata</taxon>
        <taxon>Vertebrata</taxon>
        <taxon>Euteleostomi</taxon>
        <taxon>Actinopterygii</taxon>
        <taxon>Neopterygii</taxon>
        <taxon>Teleostei</taxon>
        <taxon>Neoteleostei</taxon>
        <taxon>Acanthomorphata</taxon>
        <taxon>Ovalentaria</taxon>
        <taxon>Atherinomorphae</taxon>
        <taxon>Cyprinodontiformes</taxon>
        <taxon>Goodeidae</taxon>
        <taxon>Ataeniobius</taxon>
    </lineage>
</organism>